<evidence type="ECO:0000313" key="1">
    <source>
        <dbReference type="EMBL" id="ANU57808.1"/>
    </source>
</evidence>
<dbReference type="Pfam" id="PF12639">
    <property type="entry name" value="Colicin-DNase"/>
    <property type="match status" value="1"/>
</dbReference>
<proteinExistence type="predicted"/>
<protein>
    <submittedName>
        <fullName evidence="1">Uncharacterized protein</fullName>
    </submittedName>
</protein>
<keyword evidence="2" id="KW-1185">Reference proteome</keyword>
<organism evidence="1 2">
    <name type="scientific">Bacteroides caecimuris</name>
    <dbReference type="NCBI Taxonomy" id="1796613"/>
    <lineage>
        <taxon>Bacteria</taxon>
        <taxon>Pseudomonadati</taxon>
        <taxon>Bacteroidota</taxon>
        <taxon>Bacteroidia</taxon>
        <taxon>Bacteroidales</taxon>
        <taxon>Bacteroidaceae</taxon>
        <taxon>Bacteroides</taxon>
    </lineage>
</organism>
<dbReference type="RefSeq" id="WP_065538769.1">
    <property type="nucleotide sequence ID" value="NZ_CAPDLJ010000023.1"/>
</dbReference>
<dbReference type="GeneID" id="82187411"/>
<reference evidence="2" key="1">
    <citation type="submission" date="2016-04" db="EMBL/GenBank/DDBJ databases">
        <title>Complete Genome Sequences of Twelve Strains of a Stable Defined Moderately Diverse Mouse Microbiota 2 (sDMDMm2).</title>
        <authorList>
            <person name="Uchimura Y."/>
            <person name="Wyss M."/>
            <person name="Brugiroux S."/>
            <person name="Limenitakis J.P."/>
            <person name="Stecher B."/>
            <person name="McCoy K.D."/>
            <person name="Macpherson A.J."/>
        </authorList>
    </citation>
    <scope>NUCLEOTIDE SEQUENCE [LARGE SCALE GENOMIC DNA]</scope>
    <source>
        <strain evidence="2">I48</strain>
    </source>
</reference>
<sequence length="491" mass="57010">MNLFNQKVEDIDTSNERVKSPILGHSESCYLKELEIKTETWEELSLEKKIDFVRNVDGRINEVSEQTGLNKDSLFKEFFPEIQTIKTGQHFWDGKSVNGVKYSMQPFVSSTGKIYRGVFPEFPIKREICLPDYCMSDAFWKKYGNGSDRMQMKYATRMLKDELVREPNLKESLNLNDYQYADIMDEKDKISGLTWHHDIDYGRMKLIDEDIHSMKKHQHTGGMATWNDRWIQDHLLADSDMAKVDENIIFDEAACNSKMSPSQLEYISEVLPLKDTDLLIARIDELNRRDDLPPKAIDSDKDLVKLLESIKHEINPLYLEAPQDSVQIEKISETMSSMAGIDYSEWKEISFDNRMEVLQQLENKIAAISHRPACEVCTKNLGNGYIGNYSQDSNKITINIDYIRSNSGDAYIQVLDTLVHEGRHAYQHYNLYVREVHPRQGEVSNWCINEFEYGYKDVQHFGFKVYQMQPVEADARAFAEDVLKSYMSKIA</sequence>
<dbReference type="KEGG" id="bcae:A4V03_09695"/>
<dbReference type="EMBL" id="CP015401">
    <property type="protein sequence ID" value="ANU57808.1"/>
    <property type="molecule type" value="Genomic_DNA"/>
</dbReference>
<evidence type="ECO:0000313" key="2">
    <source>
        <dbReference type="Proteomes" id="UP000092631"/>
    </source>
</evidence>
<accession>A0A1C7GYX3</accession>
<dbReference type="AlphaFoldDB" id="A0A1C7GYX3"/>
<gene>
    <name evidence="1" type="ORF">A4V03_09695</name>
</gene>
<name>A0A1C7GYX3_9BACE</name>
<dbReference type="Proteomes" id="UP000092631">
    <property type="component" value="Chromosome"/>
</dbReference>
<dbReference type="OrthoDB" id="2186822at2"/>